<dbReference type="EMBL" id="FOIB01000003">
    <property type="protein sequence ID" value="SET83079.1"/>
    <property type="molecule type" value="Genomic_DNA"/>
</dbReference>
<dbReference type="InterPro" id="IPR058240">
    <property type="entry name" value="rSAM_sf"/>
</dbReference>
<evidence type="ECO:0000256" key="1">
    <source>
        <dbReference type="ARBA" id="ARBA00001966"/>
    </source>
</evidence>
<dbReference type="GO" id="GO:0046872">
    <property type="term" value="F:metal ion binding"/>
    <property type="evidence" value="ECO:0007669"/>
    <property type="project" value="UniProtKB-KW"/>
</dbReference>
<evidence type="ECO:0000313" key="9">
    <source>
        <dbReference type="EMBL" id="SET83079.1"/>
    </source>
</evidence>
<dbReference type="InterPro" id="IPR023404">
    <property type="entry name" value="rSAM_horseshoe"/>
</dbReference>
<dbReference type="Pfam" id="PF04055">
    <property type="entry name" value="Radical_SAM"/>
    <property type="match status" value="1"/>
</dbReference>
<gene>
    <name evidence="8" type="ORF">MFU01_54570</name>
    <name evidence="9" type="ORF">SAMN05443572_103413</name>
</gene>
<dbReference type="SFLD" id="SFLDS00029">
    <property type="entry name" value="Radical_SAM"/>
    <property type="match status" value="1"/>
</dbReference>
<dbReference type="GO" id="GO:0031419">
    <property type="term" value="F:cobalamin binding"/>
    <property type="evidence" value="ECO:0007669"/>
    <property type="project" value="InterPro"/>
</dbReference>
<protein>
    <submittedName>
        <fullName evidence="8">RiPP maturation radical SAM protein 1</fullName>
    </submittedName>
    <submittedName>
        <fullName evidence="9">Ribosomal peptide maturation radical SAM protein 1</fullName>
    </submittedName>
</protein>
<dbReference type="InterPro" id="IPR023984">
    <property type="entry name" value="rSAM_ocin_1"/>
</dbReference>
<proteinExistence type="predicted"/>
<dbReference type="AlphaFoldDB" id="A0A511T8C1"/>
<keyword evidence="2" id="KW-0949">S-adenosyl-L-methionine</keyword>
<sequence length="648" mass="73093">MGALSAYLRQQEPTVEVECRSAYLEVASEIGLAFYDLISQNSYEVGEMLYTPCLFPQQKQRVREFFVKRMEATGEALTGPGAIVSAAHFGEAPTWEGVFDTLTARLEGHLDRLADALAGRFDVVGLTTCFGQLFANLSLCQRIKQRSPATKTLLGGSTISNQVGPSLLKEFDFLDYIIQGEGEQPLLALVRQLREGQTEMRGTKGVISRATAGELAGGAQLWEVPNINALPLPDYDEYARKAEEGNLLWFLTIEGSRGCWWDRAKRTGNPKATCFFCNLNVQWNGYREKSAERVVTDILALNGRYQTNVLFFLDNIIRAKGIEEFADRVIDTGKDFVIFYEMRASVRPYELLRLWEAGVRYVQFGIEGLSNSYLKRIGKGTSVIANLQAMKVCHELGILNSANLLTDFPGARQEEVEETTQTILDYAQLYTPLNPNRFWLGRGATIDTLSQEYGLSNIRNADFYKVGLPEEVYRRISLLDLSYDSPSTPTDWSSVYDACRKWGRAYAAAKETQYRHLLTYLDSGDSMRLYDTRSGMLNNIVLRGLERDIYMACMEIQRWEDLREEFIETGRASQDEVAAILGRFVEQRIVYQEGSRLEGSRFLALAPAYTAEMATRRIRRAHEAAQLRRKKGTAAPRQEQPVALAESA</sequence>
<dbReference type="InterPro" id="IPR007197">
    <property type="entry name" value="rSAM"/>
</dbReference>
<evidence type="ECO:0000256" key="2">
    <source>
        <dbReference type="ARBA" id="ARBA00022691"/>
    </source>
</evidence>
<dbReference type="Proteomes" id="UP000183760">
    <property type="component" value="Unassembled WGS sequence"/>
</dbReference>
<dbReference type="GO" id="GO:0003824">
    <property type="term" value="F:catalytic activity"/>
    <property type="evidence" value="ECO:0007669"/>
    <property type="project" value="InterPro"/>
</dbReference>
<evidence type="ECO:0000313" key="8">
    <source>
        <dbReference type="EMBL" id="GEN10420.1"/>
    </source>
</evidence>
<dbReference type="Gene3D" id="3.80.30.20">
    <property type="entry name" value="tm_1862 like domain"/>
    <property type="match status" value="1"/>
</dbReference>
<dbReference type="Proteomes" id="UP000321514">
    <property type="component" value="Unassembled WGS sequence"/>
</dbReference>
<evidence type="ECO:0000256" key="4">
    <source>
        <dbReference type="ARBA" id="ARBA00023004"/>
    </source>
</evidence>
<comment type="caution">
    <text evidence="8">The sequence shown here is derived from an EMBL/GenBank/DDBJ whole genome shotgun (WGS) entry which is preliminary data.</text>
</comment>
<dbReference type="PANTHER" id="PTHR43409">
    <property type="entry name" value="ANAEROBIC MAGNESIUM-PROTOPORPHYRIN IX MONOMETHYL ESTER CYCLASE-RELATED"/>
    <property type="match status" value="1"/>
</dbReference>
<dbReference type="GO" id="GO:0051536">
    <property type="term" value="F:iron-sulfur cluster binding"/>
    <property type="evidence" value="ECO:0007669"/>
    <property type="project" value="UniProtKB-KW"/>
</dbReference>
<dbReference type="STRING" id="1334629.MFUL124B02_23200"/>
<keyword evidence="4" id="KW-0408">Iron</keyword>
<dbReference type="EMBL" id="BJXR01000039">
    <property type="protein sequence ID" value="GEN10420.1"/>
    <property type="molecule type" value="Genomic_DNA"/>
</dbReference>
<dbReference type="SUPFAM" id="SSF102114">
    <property type="entry name" value="Radical SAM enzymes"/>
    <property type="match status" value="1"/>
</dbReference>
<comment type="cofactor">
    <cofactor evidence="1">
        <name>[4Fe-4S] cluster</name>
        <dbReference type="ChEBI" id="CHEBI:49883"/>
    </cofactor>
</comment>
<evidence type="ECO:0000256" key="6">
    <source>
        <dbReference type="SAM" id="MobiDB-lite"/>
    </source>
</evidence>
<reference evidence="8 11" key="2">
    <citation type="submission" date="2019-07" db="EMBL/GenBank/DDBJ databases">
        <title>Whole genome shotgun sequence of Myxococcus fulvus NBRC 100333.</title>
        <authorList>
            <person name="Hosoyama A."/>
            <person name="Uohara A."/>
            <person name="Ohji S."/>
            <person name="Ichikawa N."/>
        </authorList>
    </citation>
    <scope>NUCLEOTIDE SEQUENCE [LARGE SCALE GENOMIC DNA]</scope>
    <source>
        <strain evidence="8 11">NBRC 100333</strain>
    </source>
</reference>
<dbReference type="PANTHER" id="PTHR43409:SF7">
    <property type="entry name" value="BLL1977 PROTEIN"/>
    <property type="match status" value="1"/>
</dbReference>
<feature type="domain" description="B12-binding" evidence="7">
    <location>
        <begin position="62"/>
        <end position="200"/>
    </location>
</feature>
<name>A0A511T8C1_MYXFU</name>
<dbReference type="SMART" id="SM00729">
    <property type="entry name" value="Elp3"/>
    <property type="match status" value="1"/>
</dbReference>
<keyword evidence="10" id="KW-1185">Reference proteome</keyword>
<evidence type="ECO:0000256" key="5">
    <source>
        <dbReference type="ARBA" id="ARBA00023014"/>
    </source>
</evidence>
<evidence type="ECO:0000313" key="10">
    <source>
        <dbReference type="Proteomes" id="UP000183760"/>
    </source>
</evidence>
<dbReference type="SFLD" id="SFLDF00324">
    <property type="entry name" value="bacteriocin_maturation"/>
    <property type="match status" value="1"/>
</dbReference>
<dbReference type="InterPro" id="IPR006638">
    <property type="entry name" value="Elp3/MiaA/NifB-like_rSAM"/>
</dbReference>
<dbReference type="GO" id="GO:0005829">
    <property type="term" value="C:cytosol"/>
    <property type="evidence" value="ECO:0007669"/>
    <property type="project" value="TreeGrafter"/>
</dbReference>
<dbReference type="NCBIfam" id="TIGR03975">
    <property type="entry name" value="rSAM_ocin_1"/>
    <property type="match status" value="1"/>
</dbReference>
<dbReference type="SFLD" id="SFLDG01082">
    <property type="entry name" value="B12-binding_domain_containing"/>
    <property type="match status" value="1"/>
</dbReference>
<keyword evidence="5" id="KW-0411">Iron-sulfur</keyword>
<dbReference type="Gene3D" id="3.40.50.280">
    <property type="entry name" value="Cobalamin-binding domain"/>
    <property type="match status" value="1"/>
</dbReference>
<reference evidence="9 10" key="1">
    <citation type="submission" date="2016-10" db="EMBL/GenBank/DDBJ databases">
        <authorList>
            <person name="Varghese N."/>
            <person name="Submissions S."/>
        </authorList>
    </citation>
    <scope>NUCLEOTIDE SEQUENCE [LARGE SCALE GENOMIC DNA]</scope>
    <source>
        <strain evidence="9 10">DSM 16525</strain>
    </source>
</reference>
<organism evidence="8 11">
    <name type="scientific">Myxococcus fulvus</name>
    <dbReference type="NCBI Taxonomy" id="33"/>
    <lineage>
        <taxon>Bacteria</taxon>
        <taxon>Pseudomonadati</taxon>
        <taxon>Myxococcota</taxon>
        <taxon>Myxococcia</taxon>
        <taxon>Myxococcales</taxon>
        <taxon>Cystobacterineae</taxon>
        <taxon>Myxococcaceae</taxon>
        <taxon>Myxococcus</taxon>
    </lineage>
</organism>
<keyword evidence="3" id="KW-0479">Metal-binding</keyword>
<evidence type="ECO:0000313" key="11">
    <source>
        <dbReference type="Proteomes" id="UP000321514"/>
    </source>
</evidence>
<dbReference type="InterPro" id="IPR006158">
    <property type="entry name" value="Cobalamin-bd"/>
</dbReference>
<dbReference type="PROSITE" id="PS51332">
    <property type="entry name" value="B12_BINDING"/>
    <property type="match status" value="1"/>
</dbReference>
<evidence type="ECO:0000259" key="7">
    <source>
        <dbReference type="PROSITE" id="PS51332"/>
    </source>
</evidence>
<dbReference type="InterPro" id="IPR051198">
    <property type="entry name" value="BchE-like"/>
</dbReference>
<feature type="region of interest" description="Disordered" evidence="6">
    <location>
        <begin position="627"/>
        <end position="648"/>
    </location>
</feature>
<evidence type="ECO:0000256" key="3">
    <source>
        <dbReference type="ARBA" id="ARBA00022723"/>
    </source>
</evidence>
<accession>A0A511T8C1</accession>